<dbReference type="NCBIfam" id="NF009223">
    <property type="entry name" value="PRK12573.1"/>
    <property type="match status" value="1"/>
</dbReference>
<keyword evidence="5 7" id="KW-1133">Transmembrane helix</keyword>
<dbReference type="EMBL" id="JAUSTZ010000003">
    <property type="protein sequence ID" value="MDQ0225553.1"/>
    <property type="molecule type" value="Genomic_DNA"/>
</dbReference>
<feature type="transmembrane region" description="Helical" evidence="7">
    <location>
        <begin position="114"/>
        <end position="138"/>
    </location>
</feature>
<sequence length="145" mass="15752">MKKTNLKTNDLIFQTATKVIVFLIIIYSWHLFFSGHYTPGGGFIGGLMTSGAIVLLLLAYDIKTVVSILPFDYIKMAALGLLIALLTGIGSLFYNVPFLTHTFGYVELPLLGETALATAVLFDLGVYLVVIGVTMTIIQTIGETE</sequence>
<feature type="transmembrane region" description="Helical" evidence="7">
    <location>
        <begin position="12"/>
        <end position="30"/>
    </location>
</feature>
<reference evidence="9 10" key="1">
    <citation type="submission" date="2023-07" db="EMBL/GenBank/DDBJ databases">
        <title>Genomic Encyclopedia of Type Strains, Phase IV (KMG-IV): sequencing the most valuable type-strain genomes for metagenomic binning, comparative biology and taxonomic classification.</title>
        <authorList>
            <person name="Goeker M."/>
        </authorList>
    </citation>
    <scope>NUCLEOTIDE SEQUENCE [LARGE SCALE GENOMIC DNA]</scope>
    <source>
        <strain evidence="9 10">DSM 17723</strain>
    </source>
</reference>
<dbReference type="Pfam" id="PF04039">
    <property type="entry name" value="MnhB"/>
    <property type="match status" value="1"/>
</dbReference>
<evidence type="ECO:0000256" key="4">
    <source>
        <dbReference type="ARBA" id="ARBA00022692"/>
    </source>
</evidence>
<evidence type="ECO:0000313" key="10">
    <source>
        <dbReference type="Proteomes" id="UP001232245"/>
    </source>
</evidence>
<evidence type="ECO:0000256" key="1">
    <source>
        <dbReference type="ARBA" id="ARBA00004651"/>
    </source>
</evidence>
<feature type="transmembrane region" description="Helical" evidence="7">
    <location>
        <begin position="42"/>
        <end position="61"/>
    </location>
</feature>
<gene>
    <name evidence="9" type="ORF">J2S02_001897</name>
</gene>
<dbReference type="Proteomes" id="UP001232245">
    <property type="component" value="Unassembled WGS sequence"/>
</dbReference>
<comment type="similarity">
    <text evidence="2">Belongs to the CPA3 antiporters (TC 2.A.63) subunit B family.</text>
</comment>
<evidence type="ECO:0000256" key="7">
    <source>
        <dbReference type="SAM" id="Phobius"/>
    </source>
</evidence>
<name>A0ABT9YZY3_9BACI</name>
<feature type="domain" description="Na+/H+ antiporter MnhB subunit-related protein" evidence="8">
    <location>
        <begin position="12"/>
        <end position="136"/>
    </location>
</feature>
<dbReference type="PANTHER" id="PTHR33932:SF4">
    <property type="entry name" value="NA(+)_H(+) ANTIPORTER SUBUNIT B"/>
    <property type="match status" value="1"/>
</dbReference>
<evidence type="ECO:0000256" key="6">
    <source>
        <dbReference type="ARBA" id="ARBA00023136"/>
    </source>
</evidence>
<dbReference type="InterPro" id="IPR007182">
    <property type="entry name" value="MnhB"/>
</dbReference>
<keyword evidence="10" id="KW-1185">Reference proteome</keyword>
<dbReference type="RefSeq" id="WP_095302265.1">
    <property type="nucleotide sequence ID" value="NZ_CADEPK010000333.1"/>
</dbReference>
<comment type="caution">
    <text evidence="9">The sequence shown here is derived from an EMBL/GenBank/DDBJ whole genome shotgun (WGS) entry which is preliminary data.</text>
</comment>
<evidence type="ECO:0000259" key="8">
    <source>
        <dbReference type="Pfam" id="PF04039"/>
    </source>
</evidence>
<keyword evidence="3" id="KW-1003">Cell membrane</keyword>
<comment type="subcellular location">
    <subcellularLocation>
        <location evidence="1">Cell membrane</location>
        <topology evidence="1">Multi-pass membrane protein</topology>
    </subcellularLocation>
</comment>
<evidence type="ECO:0000256" key="3">
    <source>
        <dbReference type="ARBA" id="ARBA00022475"/>
    </source>
</evidence>
<accession>A0ABT9YZY3</accession>
<dbReference type="PANTHER" id="PTHR33932">
    <property type="entry name" value="NA(+)/H(+) ANTIPORTER SUBUNIT B"/>
    <property type="match status" value="1"/>
</dbReference>
<organism evidence="9 10">
    <name type="scientific">Metabacillus niabensis</name>
    <dbReference type="NCBI Taxonomy" id="324854"/>
    <lineage>
        <taxon>Bacteria</taxon>
        <taxon>Bacillati</taxon>
        <taxon>Bacillota</taxon>
        <taxon>Bacilli</taxon>
        <taxon>Bacillales</taxon>
        <taxon>Bacillaceae</taxon>
        <taxon>Metabacillus</taxon>
    </lineage>
</organism>
<feature type="transmembrane region" description="Helical" evidence="7">
    <location>
        <begin position="73"/>
        <end position="94"/>
    </location>
</feature>
<evidence type="ECO:0000313" key="9">
    <source>
        <dbReference type="EMBL" id="MDQ0225553.1"/>
    </source>
</evidence>
<keyword evidence="6 7" id="KW-0472">Membrane</keyword>
<evidence type="ECO:0000256" key="2">
    <source>
        <dbReference type="ARBA" id="ARBA00009425"/>
    </source>
</evidence>
<evidence type="ECO:0000256" key="5">
    <source>
        <dbReference type="ARBA" id="ARBA00022989"/>
    </source>
</evidence>
<keyword evidence="4 7" id="KW-0812">Transmembrane</keyword>
<protein>
    <submittedName>
        <fullName evidence="9">Multicomponent Na+:H+ antiporter subunit B</fullName>
    </submittedName>
</protein>
<dbReference type="InterPro" id="IPR050622">
    <property type="entry name" value="CPA3_antiporter_subunitB"/>
</dbReference>
<proteinExistence type="inferred from homology"/>